<dbReference type="Pfam" id="PF00169">
    <property type="entry name" value="PH"/>
    <property type="match status" value="1"/>
</dbReference>
<dbReference type="InterPro" id="IPR001849">
    <property type="entry name" value="PH_domain"/>
</dbReference>
<dbReference type="SMART" id="SM00325">
    <property type="entry name" value="RhoGEF"/>
    <property type="match status" value="1"/>
</dbReference>
<dbReference type="Pfam" id="PF00621">
    <property type="entry name" value="RhoGEF"/>
    <property type="match status" value="1"/>
</dbReference>
<dbReference type="PROSITE" id="PS50003">
    <property type="entry name" value="PH_DOMAIN"/>
    <property type="match status" value="2"/>
</dbReference>
<accession>A0A498SRG6</accession>
<dbReference type="Gene3D" id="2.30.29.30">
    <property type="entry name" value="Pleckstrin-homology domain (PH domain)/Phosphotyrosine-binding domain (PTB)"/>
    <property type="match status" value="2"/>
</dbReference>
<dbReference type="CDD" id="cd13235">
    <property type="entry name" value="PH2_FARP1-like"/>
    <property type="match status" value="1"/>
</dbReference>
<protein>
    <recommendedName>
        <fullName evidence="5">PH domain-containing protein</fullName>
    </recommendedName>
</protein>
<evidence type="ECO:0000313" key="4">
    <source>
        <dbReference type="Proteomes" id="UP000276991"/>
    </source>
</evidence>
<dbReference type="InterPro" id="IPR051835">
    <property type="entry name" value="RAC1-GEF"/>
</dbReference>
<evidence type="ECO:0000259" key="1">
    <source>
        <dbReference type="PROSITE" id="PS50003"/>
    </source>
</evidence>
<keyword evidence="4" id="KW-1185">Reference proteome</keyword>
<dbReference type="OrthoDB" id="9990815at2759"/>
<feature type="domain" description="PH" evidence="1">
    <location>
        <begin position="546"/>
        <end position="643"/>
    </location>
</feature>
<dbReference type="SMART" id="SM00233">
    <property type="entry name" value="PH"/>
    <property type="match status" value="2"/>
</dbReference>
<proteinExistence type="predicted"/>
<evidence type="ECO:0000313" key="3">
    <source>
        <dbReference type="EMBL" id="VBB32538.1"/>
    </source>
</evidence>
<evidence type="ECO:0008006" key="5">
    <source>
        <dbReference type="Google" id="ProtNLM"/>
    </source>
</evidence>
<dbReference type="InterPro" id="IPR011993">
    <property type="entry name" value="PH-like_dom_sf"/>
</dbReference>
<evidence type="ECO:0000259" key="2">
    <source>
        <dbReference type="PROSITE" id="PS50010"/>
    </source>
</evidence>
<feature type="domain" description="PH" evidence="1">
    <location>
        <begin position="375"/>
        <end position="473"/>
    </location>
</feature>
<dbReference type="PANTHER" id="PTHR45858:SF1">
    <property type="entry name" value="FERM DOMAIN-CONTAINING PROTEIN 7"/>
    <property type="match status" value="1"/>
</dbReference>
<dbReference type="GO" id="GO:0005085">
    <property type="term" value="F:guanyl-nucleotide exchange factor activity"/>
    <property type="evidence" value="ECO:0007669"/>
    <property type="project" value="InterPro"/>
</dbReference>
<dbReference type="InterPro" id="IPR035899">
    <property type="entry name" value="DBL_dom_sf"/>
</dbReference>
<reference evidence="3 4" key="1">
    <citation type="submission" date="2018-08" db="EMBL/GenBank/DDBJ databases">
        <authorList>
            <person name="Laetsch R D."/>
            <person name="Stevens L."/>
            <person name="Kumar S."/>
            <person name="Blaxter L. M."/>
        </authorList>
    </citation>
    <scope>NUCLEOTIDE SEQUENCE [LARGE SCALE GENOMIC DNA]</scope>
</reference>
<name>A0A498SRG6_ACAVI</name>
<dbReference type="Proteomes" id="UP000276991">
    <property type="component" value="Unassembled WGS sequence"/>
</dbReference>
<dbReference type="SUPFAM" id="SSF48065">
    <property type="entry name" value="DBL homology domain (DH-domain)"/>
    <property type="match status" value="1"/>
</dbReference>
<dbReference type="Gene3D" id="1.20.900.10">
    <property type="entry name" value="Dbl homology (DH) domain"/>
    <property type="match status" value="1"/>
</dbReference>
<dbReference type="STRING" id="6277.A0A498SRG6"/>
<dbReference type="EMBL" id="UPTC01001779">
    <property type="protein sequence ID" value="VBB32538.1"/>
    <property type="molecule type" value="Genomic_DNA"/>
</dbReference>
<dbReference type="AlphaFoldDB" id="A0A498SRG6"/>
<feature type="domain" description="DH" evidence="2">
    <location>
        <begin position="149"/>
        <end position="363"/>
    </location>
</feature>
<gene>
    <name evidence="3" type="ORF">NAV_LOCUS7329</name>
</gene>
<dbReference type="PANTHER" id="PTHR45858">
    <property type="entry name" value="FERM DOMAIN CONTAINING PROTEIN"/>
    <property type="match status" value="1"/>
</dbReference>
<dbReference type="PROSITE" id="PS50010">
    <property type="entry name" value="DH_2"/>
    <property type="match status" value="1"/>
</dbReference>
<dbReference type="SUPFAM" id="SSF50729">
    <property type="entry name" value="PH domain-like"/>
    <property type="match status" value="2"/>
</dbReference>
<feature type="non-terminal residue" evidence="3">
    <location>
        <position position="1"/>
    </location>
</feature>
<dbReference type="InterPro" id="IPR000219">
    <property type="entry name" value="DH_dom"/>
</dbReference>
<organism evidence="3 4">
    <name type="scientific">Acanthocheilonema viteae</name>
    <name type="common">Filarial nematode worm</name>
    <name type="synonym">Dipetalonema viteae</name>
    <dbReference type="NCBI Taxonomy" id="6277"/>
    <lineage>
        <taxon>Eukaryota</taxon>
        <taxon>Metazoa</taxon>
        <taxon>Ecdysozoa</taxon>
        <taxon>Nematoda</taxon>
        <taxon>Chromadorea</taxon>
        <taxon>Rhabditida</taxon>
        <taxon>Spirurina</taxon>
        <taxon>Spiruromorpha</taxon>
        <taxon>Filarioidea</taxon>
        <taxon>Onchocercidae</taxon>
        <taxon>Acanthocheilonema</taxon>
    </lineage>
</organism>
<sequence>SFPPPEISAQHLKQIFSASDDCNVDDSESECSPIRLSKVAKRRINSAFVAIVDNCIITSMEHKQIIESISNPDSKQTSATLLNESSDSGAITFSDSDLKPSRIEITEDNHPFYRTTSIENIINEQQPLLESYSSHDFEYIFMPKEMNPKCFDVLKDILMLERTAVFDLKILTEDFYQLIPEKALSCGRALMDLFVNLKSLQRFHDDHLNTLEIIAKNWADCLRNANAERPRVGDILLCSVHNALQYYREFVQNSPIYLAAIDELTRVNSAFANSLIKLQMRNSYSCSINFLMLKVIHRMIVWQTLLGRMVAALLEESDGSEIAPQLSSCRIAVEKVASFNVEKKSTLEGLVHFTKFVELGNDLNIVDGLTDPNRRFIRQGWLCRWTKRGFIPHAVILFNDALLFAYRSQTDGFIRNAFLPLRAMTVEEGDTLHVVIDPTICLTIQAVNRTFLLSGDCTTVRDLWLEELTNAIRNAKQCKIEELPQTETFVITEGSLNDKFTHNNDMLDSLKSINPFDIATMPYSTLDVCWYRHATLGINAIITAPANQMSGYLLRKFRNSAGWQKFWVVHANFALTFFRSHQEREPVAVLPIINYHISLPQLNDKVDCDNVFKVSYNTHCYFFRTDSLYAFSKWYECIHESTINSSPVDLIAGLSIK</sequence>